<keyword evidence="2" id="KW-1185">Reference proteome</keyword>
<evidence type="ECO:0000313" key="2">
    <source>
        <dbReference type="Proteomes" id="UP000535078"/>
    </source>
</evidence>
<reference evidence="1 2" key="1">
    <citation type="submission" date="2020-03" db="EMBL/GenBank/DDBJ databases">
        <title>Genomic Encyclopedia of Type Strains, Phase IV (KMG-IV): sequencing the most valuable type-strain genomes for metagenomic binning, comparative biology and taxonomic classification.</title>
        <authorList>
            <person name="Goeker M."/>
        </authorList>
    </citation>
    <scope>NUCLEOTIDE SEQUENCE [LARGE SCALE GENOMIC DNA]</scope>
    <source>
        <strain evidence="1 2">DSM 25229</strain>
    </source>
</reference>
<proteinExistence type="predicted"/>
<protein>
    <submittedName>
        <fullName evidence="1">Uncharacterized protein</fullName>
    </submittedName>
</protein>
<dbReference type="Proteomes" id="UP000535078">
    <property type="component" value="Unassembled WGS sequence"/>
</dbReference>
<evidence type="ECO:0000313" key="1">
    <source>
        <dbReference type="EMBL" id="NJB89935.1"/>
    </source>
</evidence>
<dbReference type="AlphaFoldDB" id="A0A7X5XRG7"/>
<comment type="caution">
    <text evidence="1">The sequence shown here is derived from an EMBL/GenBank/DDBJ whole genome shotgun (WGS) entry which is preliminary data.</text>
</comment>
<accession>A0A7X5XRG7</accession>
<gene>
    <name evidence="1" type="ORF">GGR90_002110</name>
</gene>
<dbReference type="EMBL" id="JAATIT010000002">
    <property type="protein sequence ID" value="NJB89935.1"/>
    <property type="molecule type" value="Genomic_DNA"/>
</dbReference>
<organism evidence="1 2">
    <name type="scientific">Sphingopyxis italica</name>
    <dbReference type="NCBI Taxonomy" id="1129133"/>
    <lineage>
        <taxon>Bacteria</taxon>
        <taxon>Pseudomonadati</taxon>
        <taxon>Pseudomonadota</taxon>
        <taxon>Alphaproteobacteria</taxon>
        <taxon>Sphingomonadales</taxon>
        <taxon>Sphingomonadaceae</taxon>
        <taxon>Sphingopyxis</taxon>
    </lineage>
</organism>
<dbReference type="RefSeq" id="WP_167921384.1">
    <property type="nucleotide sequence ID" value="NZ_JAATIT010000002.1"/>
</dbReference>
<sequence length="191" mass="21267">MIDMPAEPPPAHEQVIEQRLAQCGLDIGGVSVRFEDYLQSTEIVIRPTAGATVDHFECIKNAAGYEIVTFEDREMYQAYSDYTAELARPEMLESLKARLQEKGLLEALPERASFENLDAYAKALEAHGGVAPGSVLRVYGDEILFYPPRDGESPAAFVDHYSDLIGIIGYLSVRDGLRFAFIGNEQFSEER</sequence>
<name>A0A7X5XRG7_9SPHN</name>